<gene>
    <name evidence="1" type="ORF">NDU88_007503</name>
</gene>
<evidence type="ECO:0000313" key="2">
    <source>
        <dbReference type="Proteomes" id="UP001066276"/>
    </source>
</evidence>
<dbReference type="Proteomes" id="UP001066276">
    <property type="component" value="Chromosome 9"/>
</dbReference>
<reference evidence="1" key="1">
    <citation type="journal article" date="2022" name="bioRxiv">
        <title>Sequencing and chromosome-scale assembly of the giantPleurodeles waltlgenome.</title>
        <authorList>
            <person name="Brown T."/>
            <person name="Elewa A."/>
            <person name="Iarovenko S."/>
            <person name="Subramanian E."/>
            <person name="Araus A.J."/>
            <person name="Petzold A."/>
            <person name="Susuki M."/>
            <person name="Suzuki K.-i.T."/>
            <person name="Hayashi T."/>
            <person name="Toyoda A."/>
            <person name="Oliveira C."/>
            <person name="Osipova E."/>
            <person name="Leigh N.D."/>
            <person name="Simon A."/>
            <person name="Yun M.H."/>
        </authorList>
    </citation>
    <scope>NUCLEOTIDE SEQUENCE</scope>
    <source>
        <strain evidence="1">20211129_DDA</strain>
        <tissue evidence="1">Liver</tissue>
    </source>
</reference>
<organism evidence="1 2">
    <name type="scientific">Pleurodeles waltl</name>
    <name type="common">Iberian ribbed newt</name>
    <dbReference type="NCBI Taxonomy" id="8319"/>
    <lineage>
        <taxon>Eukaryota</taxon>
        <taxon>Metazoa</taxon>
        <taxon>Chordata</taxon>
        <taxon>Craniata</taxon>
        <taxon>Vertebrata</taxon>
        <taxon>Euteleostomi</taxon>
        <taxon>Amphibia</taxon>
        <taxon>Batrachia</taxon>
        <taxon>Caudata</taxon>
        <taxon>Salamandroidea</taxon>
        <taxon>Salamandridae</taxon>
        <taxon>Pleurodelinae</taxon>
        <taxon>Pleurodeles</taxon>
    </lineage>
</organism>
<dbReference type="AlphaFoldDB" id="A0AAV7N744"/>
<accession>A0AAV7N744</accession>
<keyword evidence="2" id="KW-1185">Reference proteome</keyword>
<proteinExistence type="predicted"/>
<dbReference type="EMBL" id="JANPWB010000013">
    <property type="protein sequence ID" value="KAJ1110148.1"/>
    <property type="molecule type" value="Genomic_DNA"/>
</dbReference>
<protein>
    <submittedName>
        <fullName evidence="1">Uncharacterized protein</fullName>
    </submittedName>
</protein>
<sequence>MPGGLEVPRSRRQGRTRADPTCGLPFELSPHWHFALVAGGPGLELLRPLWASEIILDPPPGGQELDEQCRLNEALCFSAALLIEAELKFAQKVDVFDVVGELLYYISFNYF</sequence>
<name>A0AAV7N744_PLEWA</name>
<comment type="caution">
    <text evidence="1">The sequence shown here is derived from an EMBL/GenBank/DDBJ whole genome shotgun (WGS) entry which is preliminary data.</text>
</comment>
<evidence type="ECO:0000313" key="1">
    <source>
        <dbReference type="EMBL" id="KAJ1110148.1"/>
    </source>
</evidence>